<feature type="non-terminal residue" evidence="5">
    <location>
        <position position="1"/>
    </location>
</feature>
<dbReference type="Pfam" id="PF24570">
    <property type="entry name" value="BACK_BPM_SPOP"/>
    <property type="match status" value="1"/>
</dbReference>
<evidence type="ECO:0000256" key="1">
    <source>
        <dbReference type="ARBA" id="ARBA00004906"/>
    </source>
</evidence>
<evidence type="ECO:0000256" key="2">
    <source>
        <dbReference type="ARBA" id="ARBA00010846"/>
    </source>
</evidence>
<protein>
    <recommendedName>
        <fullName evidence="7">BTB domain-containing protein</fullName>
    </recommendedName>
</protein>
<comment type="caution">
    <text evidence="5">The sequence shown here is derived from an EMBL/GenBank/DDBJ whole genome shotgun (WGS) entry which is preliminary data.</text>
</comment>
<name>A0A5J9WPF6_9POAL</name>
<dbReference type="Proteomes" id="UP000324897">
    <property type="component" value="Chromosome 6"/>
</dbReference>
<feature type="domain" description="BTB" evidence="3">
    <location>
        <begin position="201"/>
        <end position="268"/>
    </location>
</feature>
<dbReference type="Gene3D" id="2.60.210.10">
    <property type="entry name" value="Apoptosis, Tumor Necrosis Factor Receptor Associated Protein 2, Chain A"/>
    <property type="match status" value="1"/>
</dbReference>
<dbReference type="Gene3D" id="1.25.40.420">
    <property type="match status" value="1"/>
</dbReference>
<evidence type="ECO:0000259" key="4">
    <source>
        <dbReference type="PROSITE" id="PS50144"/>
    </source>
</evidence>
<dbReference type="InterPro" id="IPR002083">
    <property type="entry name" value="MATH/TRAF_dom"/>
</dbReference>
<dbReference type="SMART" id="SM00225">
    <property type="entry name" value="BTB"/>
    <property type="match status" value="1"/>
</dbReference>
<evidence type="ECO:0000313" key="5">
    <source>
        <dbReference type="EMBL" id="TVU49250.1"/>
    </source>
</evidence>
<dbReference type="InterPro" id="IPR045005">
    <property type="entry name" value="BPM1-6"/>
</dbReference>
<dbReference type="Pfam" id="PF22486">
    <property type="entry name" value="MATH_2"/>
    <property type="match status" value="1"/>
</dbReference>
<dbReference type="Gene3D" id="3.30.710.10">
    <property type="entry name" value="Potassium Channel Kv1.1, Chain A"/>
    <property type="match status" value="1"/>
</dbReference>
<evidence type="ECO:0000259" key="3">
    <source>
        <dbReference type="PROSITE" id="PS50097"/>
    </source>
</evidence>
<dbReference type="Pfam" id="PF00651">
    <property type="entry name" value="BTB"/>
    <property type="match status" value="1"/>
</dbReference>
<feature type="domain" description="MATH" evidence="4">
    <location>
        <begin position="27"/>
        <end position="167"/>
    </location>
</feature>
<dbReference type="CDD" id="cd00121">
    <property type="entry name" value="MATH"/>
    <property type="match status" value="1"/>
</dbReference>
<dbReference type="OrthoDB" id="6359816at2759"/>
<accession>A0A5J9WPF6</accession>
<dbReference type="PANTHER" id="PTHR26379">
    <property type="entry name" value="BTB/POZ AND MATH DOMAIN-CONTAINING PROTEIN 1"/>
    <property type="match status" value="1"/>
</dbReference>
<reference evidence="5 6" key="1">
    <citation type="journal article" date="2019" name="Sci. Rep.">
        <title>A high-quality genome of Eragrostis curvula grass provides insights into Poaceae evolution and supports new strategies to enhance forage quality.</title>
        <authorList>
            <person name="Carballo J."/>
            <person name="Santos B.A.C.M."/>
            <person name="Zappacosta D."/>
            <person name="Garbus I."/>
            <person name="Selva J.P."/>
            <person name="Gallo C.A."/>
            <person name="Diaz A."/>
            <person name="Albertini E."/>
            <person name="Caccamo M."/>
            <person name="Echenique V."/>
        </authorList>
    </citation>
    <scope>NUCLEOTIDE SEQUENCE [LARGE SCALE GENOMIC DNA]</scope>
    <source>
        <strain evidence="6">cv. Victoria</strain>
        <tissue evidence="5">Leaf</tissue>
    </source>
</reference>
<dbReference type="PROSITE" id="PS50097">
    <property type="entry name" value="BTB"/>
    <property type="match status" value="1"/>
</dbReference>
<dbReference type="SUPFAM" id="SSF54695">
    <property type="entry name" value="POZ domain"/>
    <property type="match status" value="1"/>
</dbReference>
<organism evidence="5 6">
    <name type="scientific">Eragrostis curvula</name>
    <name type="common">weeping love grass</name>
    <dbReference type="NCBI Taxonomy" id="38414"/>
    <lineage>
        <taxon>Eukaryota</taxon>
        <taxon>Viridiplantae</taxon>
        <taxon>Streptophyta</taxon>
        <taxon>Embryophyta</taxon>
        <taxon>Tracheophyta</taxon>
        <taxon>Spermatophyta</taxon>
        <taxon>Magnoliopsida</taxon>
        <taxon>Liliopsida</taxon>
        <taxon>Poales</taxon>
        <taxon>Poaceae</taxon>
        <taxon>PACMAD clade</taxon>
        <taxon>Chloridoideae</taxon>
        <taxon>Eragrostideae</taxon>
        <taxon>Eragrostidinae</taxon>
        <taxon>Eragrostis</taxon>
    </lineage>
</organism>
<dbReference type="PROSITE" id="PS50144">
    <property type="entry name" value="MATH"/>
    <property type="match status" value="1"/>
</dbReference>
<keyword evidence="6" id="KW-1185">Reference proteome</keyword>
<gene>
    <name evidence="5" type="ORF">EJB05_00550</name>
</gene>
<proteinExistence type="inferred from homology"/>
<comment type="pathway">
    <text evidence="1">Protein modification; protein ubiquitination.</text>
</comment>
<dbReference type="AlphaFoldDB" id="A0A5J9WPF6"/>
<dbReference type="InterPro" id="IPR011333">
    <property type="entry name" value="SKP1/BTB/POZ_sf"/>
</dbReference>
<dbReference type="InterPro" id="IPR000210">
    <property type="entry name" value="BTB/POZ_dom"/>
</dbReference>
<dbReference type="SUPFAM" id="SSF49599">
    <property type="entry name" value="TRAF domain-like"/>
    <property type="match status" value="1"/>
</dbReference>
<dbReference type="PANTHER" id="PTHR26379:SF486">
    <property type="entry name" value="OS04G0625500 PROTEIN"/>
    <property type="match status" value="1"/>
</dbReference>
<dbReference type="Gramene" id="TVU49250">
    <property type="protein sequence ID" value="TVU49250"/>
    <property type="gene ID" value="EJB05_00550"/>
</dbReference>
<dbReference type="InterPro" id="IPR056423">
    <property type="entry name" value="BACK_BPM_SPOP"/>
</dbReference>
<dbReference type="EMBL" id="RWGY01000002">
    <property type="protein sequence ID" value="TVU49250.1"/>
    <property type="molecule type" value="Genomic_DNA"/>
</dbReference>
<comment type="similarity">
    <text evidence="2">Belongs to the Tdpoz family.</text>
</comment>
<dbReference type="InterPro" id="IPR008974">
    <property type="entry name" value="TRAF-like"/>
</dbReference>
<dbReference type="GO" id="GO:0016567">
    <property type="term" value="P:protein ubiquitination"/>
    <property type="evidence" value="ECO:0007669"/>
    <property type="project" value="InterPro"/>
</dbReference>
<sequence>MAGNSGSSSLNQVLPETTSRCLSQNITGAHNFVVTNFSELDGMGIGQYVSSGSFSIGGCDWRLNFYPDGETATKDKDAYVSVFYRFLQGPTGTRIKVSLSLFAKYDDQAISIQKGKKKRNGKKVLEFAHGVRTMEPGTGWGWSKFIKKSSLRELVASNSCFTIRIVLTVSKNRTDDAGTIEVPPSSLHQDFARMLEDEEGANVTINVGDRFFLAHKHVLAARSRVFRAQLFGVMKESFAECFQIDDMEPSVLERLLYFIYTDSLSEKYEGNKIVAMQHLLVAADRYGLNRLRLMCEEKLCSWIDVQSVATTLVLAEQHQCVQLKDACLEFMSWRDVLGPVMKTEGFKHLTASCPMIMAEILDKIASLKIE</sequence>
<evidence type="ECO:0000313" key="6">
    <source>
        <dbReference type="Proteomes" id="UP000324897"/>
    </source>
</evidence>
<evidence type="ECO:0008006" key="7">
    <source>
        <dbReference type="Google" id="ProtNLM"/>
    </source>
</evidence>